<dbReference type="SMART" id="SM00179">
    <property type="entry name" value="EGF_CA"/>
    <property type="match status" value="4"/>
</dbReference>
<feature type="disulfide bond" evidence="8">
    <location>
        <begin position="1118"/>
        <end position="1145"/>
    </location>
</feature>
<dbReference type="FunFam" id="2.20.100.10:FF:000001">
    <property type="entry name" value="semaphorin-5A isoform X1"/>
    <property type="match status" value="2"/>
</dbReference>
<organism evidence="9">
    <name type="scientific">Magallana gigas</name>
    <name type="common">Pacific oyster</name>
    <name type="synonym">Crassostrea gigas</name>
    <dbReference type="NCBI Taxonomy" id="29159"/>
    <lineage>
        <taxon>Eukaryota</taxon>
        <taxon>Metazoa</taxon>
        <taxon>Spiralia</taxon>
        <taxon>Lophotrochozoa</taxon>
        <taxon>Mollusca</taxon>
        <taxon>Bivalvia</taxon>
        <taxon>Autobranchia</taxon>
        <taxon>Pteriomorphia</taxon>
        <taxon>Ostreida</taxon>
        <taxon>Ostreoidea</taxon>
        <taxon>Ostreidae</taxon>
        <taxon>Magallana</taxon>
    </lineage>
</organism>
<feature type="disulfide bond" evidence="7">
    <location>
        <begin position="1853"/>
        <end position="1862"/>
    </location>
</feature>
<accession>K1QBZ4</accession>
<feature type="disulfide bond" evidence="8">
    <location>
        <begin position="1089"/>
        <end position="1132"/>
    </location>
</feature>
<dbReference type="PROSITE" id="PS01187">
    <property type="entry name" value="EGF_CA"/>
    <property type="match status" value="1"/>
</dbReference>
<dbReference type="InterPro" id="IPR043555">
    <property type="entry name" value="SRPX-like"/>
</dbReference>
<dbReference type="PROSITE" id="PS50825">
    <property type="entry name" value="HYR"/>
    <property type="match status" value="2"/>
</dbReference>
<keyword evidence="2 7" id="KW-0245">EGF-like domain</keyword>
<dbReference type="Pfam" id="PF00090">
    <property type="entry name" value="TSP_1"/>
    <property type="match status" value="2"/>
</dbReference>
<dbReference type="Gene3D" id="2.10.25.10">
    <property type="entry name" value="Laminin"/>
    <property type="match status" value="4"/>
</dbReference>
<dbReference type="SUPFAM" id="SSF57184">
    <property type="entry name" value="Growth factor receptor domain"/>
    <property type="match status" value="2"/>
</dbReference>
<dbReference type="InterPro" id="IPR013783">
    <property type="entry name" value="Ig-like_fold"/>
</dbReference>
<evidence type="ECO:0000256" key="3">
    <source>
        <dbReference type="ARBA" id="ARBA00022729"/>
    </source>
</evidence>
<dbReference type="PROSITE" id="PS01186">
    <property type="entry name" value="EGF_2"/>
    <property type="match status" value="3"/>
</dbReference>
<dbReference type="Pfam" id="PF00008">
    <property type="entry name" value="EGF"/>
    <property type="match status" value="2"/>
</dbReference>
<dbReference type="Gene3D" id="2.10.50.10">
    <property type="entry name" value="Tumor Necrosis Factor Receptor, subunit A, domain 2"/>
    <property type="match status" value="5"/>
</dbReference>
<dbReference type="Pfam" id="PF00084">
    <property type="entry name" value="Sushi"/>
    <property type="match status" value="2"/>
</dbReference>
<dbReference type="SUPFAM" id="SSF57196">
    <property type="entry name" value="EGF/Laminin"/>
    <property type="match status" value="4"/>
</dbReference>
<evidence type="ECO:0000256" key="1">
    <source>
        <dbReference type="ARBA" id="ARBA00022473"/>
    </source>
</evidence>
<dbReference type="SUPFAM" id="SSF82895">
    <property type="entry name" value="TSP-1 type 1 repeat"/>
    <property type="match status" value="2"/>
</dbReference>
<dbReference type="InterPro" id="IPR009030">
    <property type="entry name" value="Growth_fac_rcpt_cys_sf"/>
</dbReference>
<dbReference type="InterPro" id="IPR003410">
    <property type="entry name" value="HYR_dom"/>
</dbReference>
<dbReference type="FunFam" id="2.10.25.10:FF:000321">
    <property type="entry name" value="Protein delta homolog 1"/>
    <property type="match status" value="1"/>
</dbReference>
<dbReference type="InterPro" id="IPR013032">
    <property type="entry name" value="EGF-like_CS"/>
</dbReference>
<keyword evidence="8" id="KW-0768">Sushi</keyword>
<feature type="disulfide bond" evidence="7">
    <location>
        <begin position="1794"/>
        <end position="1804"/>
    </location>
</feature>
<protein>
    <submittedName>
        <fullName evidence="9">Sushi repeat-containing protein SRPX2</fullName>
    </submittedName>
</protein>
<dbReference type="SMART" id="SM00209">
    <property type="entry name" value="TSP1"/>
    <property type="match status" value="2"/>
</dbReference>
<comment type="caution">
    <text evidence="7">Lacks conserved residue(s) required for the propagation of feature annotation.</text>
</comment>
<dbReference type="PROSITE" id="PS00022">
    <property type="entry name" value="EGF_1"/>
    <property type="match status" value="4"/>
</dbReference>
<dbReference type="PANTHER" id="PTHR46343">
    <property type="entry name" value="HYR DOMAIN-CONTAINING PROTEIN"/>
    <property type="match status" value="1"/>
</dbReference>
<sequence length="2267" mass="249773">MSSVYAILGQPSYIVSVYSNPIIVRKRPLDNYKIAPGDILNLAVVADTDPPFTLQYKWMFTDHQGNESEIKSNEYWKLSWPINKQLTIDVSNVTDPTILVSLAGYYSVKIYHNYDEKVIYITVETDVFPNTDIDPFEIVKKGTSKEHHIVKRFIWIWIIAVIIVAVPALTVCILFCPPGGLLADCPKSGKVILANKTQTGSYHSWQDPTATDVEDGPIPSYGSNCLLRCMGGFPLIGNDTITCEKTENDSIEVTYWNVGSYNPYCKTNPCDPLLPPANGAITCALWLMGQSCTMQCQDNFDIPYGTKNSDGTTFEGTFVCSLSTGKYFPTDIVPNCTVPCPVGTYLDKSNALELKCVNCPKGTFKNKEDGAVCTICPNGTFTLTDGTESASGCIETCDKGEFSDTGLKPCNICPKGRFQSNKMSKTCIKCPPGKYSKPMSLSSDSCTGNVLITGYQITTNIPDEDEIANLAFSCKTKRNDTVLSMSDIDMDQLHQSRVQLPSFCDSVDQCVPDPCNGHACIDSELKYTCHCGNGYSGVNCEIPPDFCSNLPCKNGGSCQNENGHYNCSCLGSFKGKNCEIAILNGGWSNWNAFSECSRTCGGGVKFRSRICNNPPPDSDGLQCDPTKSTESMASCPVLVRSFGNVLNCSERDEHLVCEVGCRPGYSFVQNNLPLKEYKCGPSTGYTWNGLTPACGKTTLPRRLSTSTTIQYDSALPCSESPTAITAVRKNLDALECHPDENCDISITVQDCQTSHRSKRSAASLSVTMSAELPEEDLDLQSFIENGEIDCPMGTYSVSGKCILCEKGTYQDEIGQTVCKLCPTDTVTEFVGSQDVSSCTEPVYSLKNNTESIKYSDETDFTLILAISIPIAVVIFIGMTFAICCYKKHAKISYHTRVLYKCPPSDWEWAIRFDANTIQKQAIGGECTTRTFQMNYELPDNSSCDVSELEPGRLLRCTDRNNLPVTVAYDVPTGSSCDIICPYKEVKAWVTCDDGRWNDFYLQCDNTPPSLTCPPNIQKTAVKLQTWQIVSWAEPTANDGRDGGITPTRQGRAPGSYFSSGVTTIGYYARDKSGNMARCSFTVTVNVVRCTWPSRVENGYFMCHPSDDARYGATCRFGCYPGYKLIGNTLLECLISGQWNNNPPYCEKKTCPTLLPAIGNLKYTCTDSNKFRSICTYSCATGYDITPGMSRVRVCTAFGTWRGSEPSCTDIEPPRMKGCQHTVYAFADRNSSTGVAMWSEPIAEDNHDNSVVVRKEGSVSPGDRLSAGNYKVVYKATDAAGNKAQSCITEVVVKMMEKCIETPNTPHNGALACDYWLGGKFCQMLCKQGYDVEIGKNTVDILVCGESGKWLPTGSLPLPDCARSFRADRGRLRMSATYYFTGDCTESAVQEEIKEKFIITLSTSAYRDACLVHAKECKAENVQVKCGQLARRKRSGDLRIDFDISAEFDNASFAESFARFRRHQSDIVDKIIEEKSSGILDFNISTYGVMEMKDIENFDVVLQCPERTVPSYKTTSCVECAAGTFFNTTTDTCEMCPRGSYQPIPGQISCLSCPFDGCQPGSWSPNGTPECSLCAVGSYSDVYGAAECKSCPGSKSTVEEGATNFSQCQDFDLRLTESGSQASVDIDAPDSTLVSIAFWFKRDIKSTDNVTIQLHDRDTGHMTFFIEIGSEAKMGNPREAKTASHIMEREKWSFYILKQNMNYTELYTDGTLTLRAGMTFVIPRRMKISLTGKGTVSRFNIWTNQSASYSMIADIAARCSSDDTGDLLSWKAFESTTGDNVFKQSPSECDDVDDCLSSPCQNGVCTDLIGGYECQCDFGFTGDNCEENIDDCVDHACENNATCVDGAANYTCDCLYGYKGELCEIAMVDGSWGEWGEWSSCSVTCGNGTQQRWRVCNDPAPDNGGLECPDNSTDSRPCILDSCPECNQLERLAHVNWTCTNDSENMNCSIECADGYDFDHEIKPYYMCGKDTFYLWDFQTDDNPDGKMPACLEIKDGKKLQVSYTASYKDLECNTTDKYADVRKNVPETVQLGLNNIECVSTGVCFLERVTVTDCSKRQKRSTTVTTAGIDVSLSCDPASHGTETCYTFLYAAVNELQLMAMNRTLDVDIQNIIYVIDAPNAQADSSVSCPTGMVPTQFYCIPCAPGRYYRNDQCLKCDFGTYQDLSGQLSCVECPDGTTTPGRESRSATECSIKYDTETDCTSRGNNKDAKFSSTVFHIKPKQQECVSKPAFDNLQLSQKWKTRDSNLPGDIDNRGFVEDIDTTHLQ</sequence>
<dbReference type="HOGENOM" id="CLU_230491_0_0_1"/>
<dbReference type="PROSITE" id="PS50923">
    <property type="entry name" value="SUSHI"/>
    <property type="match status" value="3"/>
</dbReference>
<evidence type="ECO:0000256" key="7">
    <source>
        <dbReference type="PROSITE-ProRule" id="PRU00076"/>
    </source>
</evidence>
<evidence type="ECO:0000256" key="2">
    <source>
        <dbReference type="ARBA" id="ARBA00022536"/>
    </source>
</evidence>
<dbReference type="PANTHER" id="PTHR46343:SF2">
    <property type="entry name" value="SUSHI_VON WILLEBRAND FACTOR TYPE A_EGF_PENTRAXIN DOMAIN-CONTAINING 1"/>
    <property type="match status" value="1"/>
</dbReference>
<dbReference type="Gene3D" id="2.20.100.10">
    <property type="entry name" value="Thrombospondin type-1 (TSP1) repeat"/>
    <property type="match status" value="2"/>
</dbReference>
<evidence type="ECO:0000256" key="8">
    <source>
        <dbReference type="PROSITE-ProRule" id="PRU00302"/>
    </source>
</evidence>
<keyword evidence="4" id="KW-0677">Repeat</keyword>
<feature type="disulfide bond" evidence="7">
    <location>
        <begin position="510"/>
        <end position="520"/>
    </location>
</feature>
<keyword evidence="5 7" id="KW-1015">Disulfide bond</keyword>
<dbReference type="GO" id="GO:0005509">
    <property type="term" value="F:calcium ion binding"/>
    <property type="evidence" value="ECO:0007669"/>
    <property type="project" value="InterPro"/>
</dbReference>
<dbReference type="InterPro" id="IPR000436">
    <property type="entry name" value="Sushi_SCR_CCP_dom"/>
</dbReference>
<evidence type="ECO:0000256" key="5">
    <source>
        <dbReference type="ARBA" id="ARBA00023157"/>
    </source>
</evidence>
<dbReference type="Pfam" id="PF07699">
    <property type="entry name" value="Ephrin_rec_like"/>
    <property type="match status" value="6"/>
</dbReference>
<evidence type="ECO:0000256" key="6">
    <source>
        <dbReference type="ARBA" id="ARBA00023180"/>
    </source>
</evidence>
<dbReference type="SMART" id="SM00181">
    <property type="entry name" value="EGF"/>
    <property type="match status" value="5"/>
</dbReference>
<evidence type="ECO:0000256" key="4">
    <source>
        <dbReference type="ARBA" id="ARBA00022737"/>
    </source>
</evidence>
<keyword evidence="1" id="KW-0217">Developmental protein</keyword>
<dbReference type="PROSITE" id="PS50092">
    <property type="entry name" value="TSP1"/>
    <property type="match status" value="2"/>
</dbReference>
<dbReference type="SMART" id="SM00032">
    <property type="entry name" value="CCP"/>
    <property type="match status" value="5"/>
</dbReference>
<dbReference type="FunFam" id="2.10.25.10:FF:000080">
    <property type="entry name" value="Neurogenic locus notch 1"/>
    <property type="match status" value="1"/>
</dbReference>
<dbReference type="PROSITE" id="PS00010">
    <property type="entry name" value="ASX_HYDROXYL"/>
    <property type="match status" value="4"/>
</dbReference>
<dbReference type="InterPro" id="IPR000884">
    <property type="entry name" value="TSP1_rpt"/>
</dbReference>
<dbReference type="InParanoid" id="K1QBZ4"/>
<dbReference type="InterPro" id="IPR000152">
    <property type="entry name" value="EGF-type_Asp/Asn_hydroxyl_site"/>
</dbReference>
<dbReference type="InterPro" id="IPR018097">
    <property type="entry name" value="EGF_Ca-bd_CS"/>
</dbReference>
<evidence type="ECO:0000313" key="9">
    <source>
        <dbReference type="EMBL" id="EKC28669.1"/>
    </source>
</evidence>
<name>K1QBZ4_MAGGI</name>
<dbReference type="Pfam" id="PF02494">
    <property type="entry name" value="HYR"/>
    <property type="match status" value="2"/>
</dbReference>
<dbReference type="SMART" id="SM01411">
    <property type="entry name" value="Ephrin_rec_like"/>
    <property type="match status" value="6"/>
</dbReference>
<feature type="disulfide bond" evidence="7">
    <location>
        <begin position="531"/>
        <end position="540"/>
    </location>
</feature>
<dbReference type="InterPro" id="IPR036383">
    <property type="entry name" value="TSP1_rpt_sf"/>
</dbReference>
<dbReference type="Gene3D" id="2.10.70.10">
    <property type="entry name" value="Complement Module, domain 1"/>
    <property type="match status" value="2"/>
</dbReference>
<dbReference type="Gene3D" id="2.60.40.10">
    <property type="entry name" value="Immunoglobulins"/>
    <property type="match status" value="1"/>
</dbReference>
<dbReference type="InterPro" id="IPR001881">
    <property type="entry name" value="EGF-like_Ca-bd_dom"/>
</dbReference>
<dbReference type="SUPFAM" id="SSF57535">
    <property type="entry name" value="Complement control module/SCR domain"/>
    <property type="match status" value="3"/>
</dbReference>
<dbReference type="CDD" id="cd00033">
    <property type="entry name" value="CCP"/>
    <property type="match status" value="2"/>
</dbReference>
<keyword evidence="6" id="KW-0325">Glycoprotein</keyword>
<keyword evidence="3" id="KW-0732">Signal</keyword>
<proteinExistence type="predicted"/>
<dbReference type="InterPro" id="IPR011641">
    <property type="entry name" value="Tyr-kin_ephrin_A/B_rcpt-like"/>
</dbReference>
<dbReference type="InterPro" id="IPR000742">
    <property type="entry name" value="EGF"/>
</dbReference>
<dbReference type="PROSITE" id="PS50026">
    <property type="entry name" value="EGF_3"/>
    <property type="match status" value="4"/>
</dbReference>
<feature type="disulfide bond" evidence="7">
    <location>
        <begin position="569"/>
        <end position="578"/>
    </location>
</feature>
<dbReference type="EMBL" id="JH817041">
    <property type="protein sequence ID" value="EKC28669.1"/>
    <property type="molecule type" value="Genomic_DNA"/>
</dbReference>
<dbReference type="Pfam" id="PF12661">
    <property type="entry name" value="hEGF"/>
    <property type="match status" value="1"/>
</dbReference>
<dbReference type="CDD" id="cd00054">
    <property type="entry name" value="EGF_CA"/>
    <property type="match status" value="4"/>
</dbReference>
<gene>
    <name evidence="9" type="ORF">CGI_10007171</name>
</gene>
<dbReference type="InterPro" id="IPR035976">
    <property type="entry name" value="Sushi/SCR/CCP_sf"/>
</dbReference>
<reference evidence="9" key="1">
    <citation type="journal article" date="2012" name="Nature">
        <title>The oyster genome reveals stress adaptation and complexity of shell formation.</title>
        <authorList>
            <person name="Zhang G."/>
            <person name="Fang X."/>
            <person name="Guo X."/>
            <person name="Li L."/>
            <person name="Luo R."/>
            <person name="Xu F."/>
            <person name="Yang P."/>
            <person name="Zhang L."/>
            <person name="Wang X."/>
            <person name="Qi H."/>
            <person name="Xiong Z."/>
            <person name="Que H."/>
            <person name="Xie Y."/>
            <person name="Holland P.W."/>
            <person name="Paps J."/>
            <person name="Zhu Y."/>
            <person name="Wu F."/>
            <person name="Chen Y."/>
            <person name="Wang J."/>
            <person name="Peng C."/>
            <person name="Meng J."/>
            <person name="Yang L."/>
            <person name="Liu J."/>
            <person name="Wen B."/>
            <person name="Zhang N."/>
            <person name="Huang Z."/>
            <person name="Zhu Q."/>
            <person name="Feng Y."/>
            <person name="Mount A."/>
            <person name="Hedgecock D."/>
            <person name="Xu Z."/>
            <person name="Liu Y."/>
            <person name="Domazet-Loso T."/>
            <person name="Du Y."/>
            <person name="Sun X."/>
            <person name="Zhang S."/>
            <person name="Liu B."/>
            <person name="Cheng P."/>
            <person name="Jiang X."/>
            <person name="Li J."/>
            <person name="Fan D."/>
            <person name="Wang W."/>
            <person name="Fu W."/>
            <person name="Wang T."/>
            <person name="Wang B."/>
            <person name="Zhang J."/>
            <person name="Peng Z."/>
            <person name="Li Y."/>
            <person name="Li N."/>
            <person name="Wang J."/>
            <person name="Chen M."/>
            <person name="He Y."/>
            <person name="Tan F."/>
            <person name="Song X."/>
            <person name="Zheng Q."/>
            <person name="Huang R."/>
            <person name="Yang H."/>
            <person name="Du X."/>
            <person name="Chen L."/>
            <person name="Yang M."/>
            <person name="Gaffney P.M."/>
            <person name="Wang S."/>
            <person name="Luo L."/>
            <person name="She Z."/>
            <person name="Ming Y."/>
            <person name="Huang W."/>
            <person name="Zhang S."/>
            <person name="Huang B."/>
            <person name="Zhang Y."/>
            <person name="Qu T."/>
            <person name="Ni P."/>
            <person name="Miao G."/>
            <person name="Wang J."/>
            <person name="Wang Q."/>
            <person name="Steinberg C.E."/>
            <person name="Wang H."/>
            <person name="Li N."/>
            <person name="Qian L."/>
            <person name="Zhang G."/>
            <person name="Li Y."/>
            <person name="Yang H."/>
            <person name="Liu X."/>
            <person name="Wang J."/>
            <person name="Yin Y."/>
            <person name="Wang J."/>
        </authorList>
    </citation>
    <scope>NUCLEOTIDE SEQUENCE [LARGE SCALE GENOMIC DNA]</scope>
    <source>
        <strain evidence="9">05x7-T-G4-1.051#20</strain>
    </source>
</reference>
<feature type="disulfide bond" evidence="7">
    <location>
        <begin position="1815"/>
        <end position="1824"/>
    </location>
</feature>